<accession>A0A382NY40</accession>
<dbReference type="GO" id="GO:0006777">
    <property type="term" value="P:Mo-molybdopterin cofactor biosynthetic process"/>
    <property type="evidence" value="ECO:0007669"/>
    <property type="project" value="InterPro"/>
</dbReference>
<dbReference type="EMBL" id="UINC01103533">
    <property type="protein sequence ID" value="SVC65986.1"/>
    <property type="molecule type" value="Genomic_DNA"/>
</dbReference>
<dbReference type="PANTHER" id="PTHR43232:SF2">
    <property type="entry name" value="MOLYBDENUM COFACTOR BIOSYNTHESIS PROTEIN B"/>
    <property type="match status" value="1"/>
</dbReference>
<dbReference type="Pfam" id="PF00994">
    <property type="entry name" value="MoCF_biosynth"/>
    <property type="match status" value="1"/>
</dbReference>
<dbReference type="SUPFAM" id="SSF53218">
    <property type="entry name" value="Molybdenum cofactor biosynthesis proteins"/>
    <property type="match status" value="1"/>
</dbReference>
<name>A0A382NY40_9ZZZZ</name>
<organism evidence="2">
    <name type="scientific">marine metagenome</name>
    <dbReference type="NCBI Taxonomy" id="408172"/>
    <lineage>
        <taxon>unclassified sequences</taxon>
        <taxon>metagenomes</taxon>
        <taxon>ecological metagenomes</taxon>
    </lineage>
</organism>
<dbReference type="GO" id="GO:0005829">
    <property type="term" value="C:cytosol"/>
    <property type="evidence" value="ECO:0007669"/>
    <property type="project" value="TreeGrafter"/>
</dbReference>
<reference evidence="2" key="1">
    <citation type="submission" date="2018-05" db="EMBL/GenBank/DDBJ databases">
        <authorList>
            <person name="Lanie J.A."/>
            <person name="Ng W.-L."/>
            <person name="Kazmierczak K.M."/>
            <person name="Andrzejewski T.M."/>
            <person name="Davidsen T.M."/>
            <person name="Wayne K.J."/>
            <person name="Tettelin H."/>
            <person name="Glass J.I."/>
            <person name="Rusch D."/>
            <person name="Podicherti R."/>
            <person name="Tsui H.-C.T."/>
            <person name="Winkler M.E."/>
        </authorList>
    </citation>
    <scope>NUCLEOTIDE SEQUENCE</scope>
</reference>
<evidence type="ECO:0000313" key="2">
    <source>
        <dbReference type="EMBL" id="SVC65986.1"/>
    </source>
</evidence>
<dbReference type="PANTHER" id="PTHR43232">
    <property type="entry name" value="MOLYBDENUM COFACTOR BIOSYNTHESIS PROTEIN B"/>
    <property type="match status" value="1"/>
</dbReference>
<sequence>MNNAATEPKFRPLSVAIMTVSDSRNEDTDTSGQLLIERVESAGHRLGGRRIEPDDIYRIRAAVSAWIAV</sequence>
<gene>
    <name evidence="2" type="ORF">METZ01_LOCUS318840</name>
</gene>
<dbReference type="AlphaFoldDB" id="A0A382NY40"/>
<evidence type="ECO:0000259" key="1">
    <source>
        <dbReference type="Pfam" id="PF00994"/>
    </source>
</evidence>
<protein>
    <recommendedName>
        <fullName evidence="1">MoaB/Mog domain-containing protein</fullName>
    </recommendedName>
</protein>
<feature type="domain" description="MoaB/Mog" evidence="1">
    <location>
        <begin position="16"/>
        <end position="66"/>
    </location>
</feature>
<dbReference type="InterPro" id="IPR001453">
    <property type="entry name" value="MoaB/Mog_dom"/>
</dbReference>
<dbReference type="InterPro" id="IPR036425">
    <property type="entry name" value="MoaB/Mog-like_dom_sf"/>
</dbReference>
<dbReference type="InterPro" id="IPR012245">
    <property type="entry name" value="MoaB"/>
</dbReference>
<dbReference type="Gene3D" id="3.40.980.10">
    <property type="entry name" value="MoaB/Mog-like domain"/>
    <property type="match status" value="1"/>
</dbReference>
<proteinExistence type="predicted"/>
<feature type="non-terminal residue" evidence="2">
    <location>
        <position position="69"/>
    </location>
</feature>